<feature type="chain" id="PRO_5020846320" evidence="1">
    <location>
        <begin position="19"/>
        <end position="132"/>
    </location>
</feature>
<dbReference type="AlphaFoldDB" id="A0A4R6YP17"/>
<evidence type="ECO:0000313" key="3">
    <source>
        <dbReference type="Proteomes" id="UP000295293"/>
    </source>
</evidence>
<dbReference type="RefSeq" id="WP_133820890.1">
    <property type="nucleotide sequence ID" value="NZ_SNZH01000016.1"/>
</dbReference>
<dbReference type="EMBL" id="SNZH01000016">
    <property type="protein sequence ID" value="TDR39423.1"/>
    <property type="molecule type" value="Genomic_DNA"/>
</dbReference>
<organism evidence="2 3">
    <name type="scientific">Tahibacter aquaticus</name>
    <dbReference type="NCBI Taxonomy" id="520092"/>
    <lineage>
        <taxon>Bacteria</taxon>
        <taxon>Pseudomonadati</taxon>
        <taxon>Pseudomonadota</taxon>
        <taxon>Gammaproteobacteria</taxon>
        <taxon>Lysobacterales</taxon>
        <taxon>Rhodanobacteraceae</taxon>
        <taxon>Tahibacter</taxon>
    </lineage>
</organism>
<comment type="caution">
    <text evidence="2">The sequence shown here is derived from an EMBL/GenBank/DDBJ whole genome shotgun (WGS) entry which is preliminary data.</text>
</comment>
<accession>A0A4R6YP17</accession>
<evidence type="ECO:0000313" key="2">
    <source>
        <dbReference type="EMBL" id="TDR39423.1"/>
    </source>
</evidence>
<protein>
    <submittedName>
        <fullName evidence="2">Uncharacterized protein</fullName>
    </submittedName>
</protein>
<reference evidence="2 3" key="1">
    <citation type="submission" date="2019-03" db="EMBL/GenBank/DDBJ databases">
        <title>Genomic Encyclopedia of Type Strains, Phase IV (KMG-IV): sequencing the most valuable type-strain genomes for metagenomic binning, comparative biology and taxonomic classification.</title>
        <authorList>
            <person name="Goeker M."/>
        </authorList>
    </citation>
    <scope>NUCLEOTIDE SEQUENCE [LARGE SCALE GENOMIC DNA]</scope>
    <source>
        <strain evidence="2 3">DSM 21667</strain>
    </source>
</reference>
<dbReference type="Proteomes" id="UP000295293">
    <property type="component" value="Unassembled WGS sequence"/>
</dbReference>
<feature type="signal peptide" evidence="1">
    <location>
        <begin position="1"/>
        <end position="18"/>
    </location>
</feature>
<name>A0A4R6YP17_9GAMM</name>
<sequence length="132" mass="14404">MKASAFAAALLLSGAAAATEGVTYAGRITPEQLRAMDTTSKISRAEADALLRTGKPACSRGTLTVGFADGAFVREERALSAKALIDEVRRVPLRKRFSCLRVESPVYDREQFFQLADGLTDKYSVSLFWPKQ</sequence>
<proteinExistence type="predicted"/>
<keyword evidence="3" id="KW-1185">Reference proteome</keyword>
<gene>
    <name evidence="2" type="ORF">DFR29_116125</name>
</gene>
<dbReference type="OrthoDB" id="9987742at2"/>
<evidence type="ECO:0000256" key="1">
    <source>
        <dbReference type="SAM" id="SignalP"/>
    </source>
</evidence>
<keyword evidence="1" id="KW-0732">Signal</keyword>